<dbReference type="Proteomes" id="UP000887013">
    <property type="component" value="Unassembled WGS sequence"/>
</dbReference>
<proteinExistence type="predicted"/>
<evidence type="ECO:0000256" key="1">
    <source>
        <dbReference type="SAM" id="MobiDB-lite"/>
    </source>
</evidence>
<dbReference type="EMBL" id="BMAW01011659">
    <property type="protein sequence ID" value="GFT24943.1"/>
    <property type="molecule type" value="Genomic_DNA"/>
</dbReference>
<sequence length="185" mass="20831">MSRVPISTLSEIAPRRRSGFPSRIAIHRRRKTFPKQTPFPPLQKGGEGDHPSRILRKPKRSHVRFLKPLSQLQPLQATLSVPSTPYNSDEPIADCQLLYNVFVHSPLLPSSPPFATSTSNPFCSPPGLRKEGVEEEGTKREKIRERVRCKKGERSCRLGKREAGKGVGGKKIDEFWFGTRDGLHI</sequence>
<evidence type="ECO:0000313" key="3">
    <source>
        <dbReference type="Proteomes" id="UP000887013"/>
    </source>
</evidence>
<gene>
    <name evidence="2" type="ORF">NPIL_474061</name>
</gene>
<protein>
    <submittedName>
        <fullName evidence="2">Uncharacterized protein</fullName>
    </submittedName>
</protein>
<name>A0A8X6TMV2_NEPPI</name>
<accession>A0A8X6TMV2</accession>
<reference evidence="2" key="1">
    <citation type="submission" date="2020-08" db="EMBL/GenBank/DDBJ databases">
        <title>Multicomponent nature underlies the extraordinary mechanical properties of spider dragline silk.</title>
        <authorList>
            <person name="Kono N."/>
            <person name="Nakamura H."/>
            <person name="Mori M."/>
            <person name="Yoshida Y."/>
            <person name="Ohtoshi R."/>
            <person name="Malay A.D."/>
            <person name="Moran D.A.P."/>
            <person name="Tomita M."/>
            <person name="Numata K."/>
            <person name="Arakawa K."/>
        </authorList>
    </citation>
    <scope>NUCLEOTIDE SEQUENCE</scope>
</reference>
<feature type="region of interest" description="Disordered" evidence="1">
    <location>
        <begin position="28"/>
        <end position="54"/>
    </location>
</feature>
<feature type="region of interest" description="Disordered" evidence="1">
    <location>
        <begin position="116"/>
        <end position="139"/>
    </location>
</feature>
<evidence type="ECO:0000313" key="2">
    <source>
        <dbReference type="EMBL" id="GFT24943.1"/>
    </source>
</evidence>
<keyword evidence="3" id="KW-1185">Reference proteome</keyword>
<dbReference type="AlphaFoldDB" id="A0A8X6TMV2"/>
<feature type="compositionally biased region" description="Basic and acidic residues" evidence="1">
    <location>
        <begin position="128"/>
        <end position="139"/>
    </location>
</feature>
<organism evidence="2 3">
    <name type="scientific">Nephila pilipes</name>
    <name type="common">Giant wood spider</name>
    <name type="synonym">Nephila maculata</name>
    <dbReference type="NCBI Taxonomy" id="299642"/>
    <lineage>
        <taxon>Eukaryota</taxon>
        <taxon>Metazoa</taxon>
        <taxon>Ecdysozoa</taxon>
        <taxon>Arthropoda</taxon>
        <taxon>Chelicerata</taxon>
        <taxon>Arachnida</taxon>
        <taxon>Araneae</taxon>
        <taxon>Araneomorphae</taxon>
        <taxon>Entelegynae</taxon>
        <taxon>Araneoidea</taxon>
        <taxon>Nephilidae</taxon>
        <taxon>Nephila</taxon>
    </lineage>
</organism>
<comment type="caution">
    <text evidence="2">The sequence shown here is derived from an EMBL/GenBank/DDBJ whole genome shotgun (WGS) entry which is preliminary data.</text>
</comment>